<feature type="compositionally biased region" description="Gly residues" evidence="1">
    <location>
        <begin position="72"/>
        <end position="81"/>
    </location>
</feature>
<dbReference type="AlphaFoldDB" id="A0A383C5D2"/>
<feature type="compositionally biased region" description="Low complexity" evidence="1">
    <location>
        <begin position="62"/>
        <end position="71"/>
    </location>
</feature>
<dbReference type="EMBL" id="UINC01206133">
    <property type="protein sequence ID" value="SVE27617.1"/>
    <property type="molecule type" value="Genomic_DNA"/>
</dbReference>
<proteinExistence type="predicted"/>
<gene>
    <name evidence="2" type="ORF">METZ01_LOCUS480471</name>
</gene>
<organism evidence="2">
    <name type="scientific">marine metagenome</name>
    <dbReference type="NCBI Taxonomy" id="408172"/>
    <lineage>
        <taxon>unclassified sequences</taxon>
        <taxon>metagenomes</taxon>
        <taxon>ecological metagenomes</taxon>
    </lineage>
</organism>
<evidence type="ECO:0000256" key="1">
    <source>
        <dbReference type="SAM" id="MobiDB-lite"/>
    </source>
</evidence>
<feature type="region of interest" description="Disordered" evidence="1">
    <location>
        <begin position="47"/>
        <end position="97"/>
    </location>
</feature>
<reference evidence="2" key="1">
    <citation type="submission" date="2018-05" db="EMBL/GenBank/DDBJ databases">
        <authorList>
            <person name="Lanie J.A."/>
            <person name="Ng W.-L."/>
            <person name="Kazmierczak K.M."/>
            <person name="Andrzejewski T.M."/>
            <person name="Davidsen T.M."/>
            <person name="Wayne K.J."/>
            <person name="Tettelin H."/>
            <person name="Glass J.I."/>
            <person name="Rusch D."/>
            <person name="Podicherti R."/>
            <person name="Tsui H.-C.T."/>
            <person name="Winkler M.E."/>
        </authorList>
    </citation>
    <scope>NUCLEOTIDE SEQUENCE</scope>
</reference>
<sequence length="97" mass="10729">MSSIADFNQITAQLGRHWTLNNPADGNQASIGEGVLKQTNQCRMSGRTIQRASNWPLPISLRTPPRRQTGMGRRGQPGGRRWGTDQEKSSAAYQLAH</sequence>
<accession>A0A383C5D2</accession>
<protein>
    <submittedName>
        <fullName evidence="2">Uncharacterized protein</fullName>
    </submittedName>
</protein>
<name>A0A383C5D2_9ZZZZ</name>
<evidence type="ECO:0000313" key="2">
    <source>
        <dbReference type="EMBL" id="SVE27617.1"/>
    </source>
</evidence>